<dbReference type="RefSeq" id="YP_009151076.1">
    <property type="nucleotide sequence ID" value="NC_027366.1"/>
</dbReference>
<protein>
    <submittedName>
        <fullName evidence="2">Uncharacterized protein</fullName>
    </submittedName>
</protein>
<name>A0A0A0RNQ5_9CAUD</name>
<organism evidence="2 3">
    <name type="scientific">Bacillus phage Mater</name>
    <dbReference type="NCBI Taxonomy" id="1540090"/>
    <lineage>
        <taxon>Viruses</taxon>
        <taxon>Duplodnaviria</taxon>
        <taxon>Heunggongvirae</taxon>
        <taxon>Uroviricota</taxon>
        <taxon>Caudoviricetes</taxon>
        <taxon>Herelleviridae</taxon>
        <taxon>Bastillevirinae</taxon>
        <taxon>Matervirus</taxon>
        <taxon>Matervirus mater</taxon>
    </lineage>
</organism>
<keyword evidence="1" id="KW-0472">Membrane</keyword>
<keyword evidence="1" id="KW-1133">Transmembrane helix</keyword>
<feature type="transmembrane region" description="Helical" evidence="1">
    <location>
        <begin position="12"/>
        <end position="33"/>
    </location>
</feature>
<dbReference type="Proteomes" id="UP000030206">
    <property type="component" value="Segment"/>
</dbReference>
<sequence>MIKKASLKLGYFIVDITLYSLFWVMWHYIMIIWDGKDTASLLDTILSSLIGYCIVRPFFYYFYERPEKKKEGKDGEK</sequence>
<proteinExistence type="predicted"/>
<evidence type="ECO:0000313" key="3">
    <source>
        <dbReference type="Proteomes" id="UP000030206"/>
    </source>
</evidence>
<keyword evidence="1" id="KW-0812">Transmembrane</keyword>
<feature type="transmembrane region" description="Helical" evidence="1">
    <location>
        <begin position="45"/>
        <end position="63"/>
    </location>
</feature>
<evidence type="ECO:0000256" key="1">
    <source>
        <dbReference type="SAM" id="Phobius"/>
    </source>
</evidence>
<reference evidence="2 3" key="1">
    <citation type="submission" date="2014-07" db="EMBL/GenBank/DDBJ databases">
        <title>Complete Genome of Bacillus megaterium Myophage Mater.</title>
        <authorList>
            <person name="Lancaster J.C."/>
            <person name="Hodde M.K."/>
            <person name="Hernandez A.C."/>
            <person name="Everett G.F.K."/>
        </authorList>
    </citation>
    <scope>NUCLEOTIDE SEQUENCE [LARGE SCALE GENOMIC DNA]</scope>
</reference>
<accession>A0A0A0RNQ5</accession>
<dbReference type="EMBL" id="KM236245">
    <property type="protein sequence ID" value="AIW03274.1"/>
    <property type="molecule type" value="Genomic_DNA"/>
</dbReference>
<keyword evidence="3" id="KW-1185">Reference proteome</keyword>
<evidence type="ECO:0000313" key="2">
    <source>
        <dbReference type="EMBL" id="AIW03274.1"/>
    </source>
</evidence>
<gene>
    <name evidence="2" type="ORF">CPT_Mater117</name>
</gene>
<dbReference type="KEGG" id="vg:24607016"/>
<dbReference type="GeneID" id="24607016"/>